<dbReference type="EMBL" id="JAQQWL010000005">
    <property type="protein sequence ID" value="KAK8073856.1"/>
    <property type="molecule type" value="Genomic_DNA"/>
</dbReference>
<organism evidence="3 4">
    <name type="scientific">Apiospora phragmitis</name>
    <dbReference type="NCBI Taxonomy" id="2905665"/>
    <lineage>
        <taxon>Eukaryota</taxon>
        <taxon>Fungi</taxon>
        <taxon>Dikarya</taxon>
        <taxon>Ascomycota</taxon>
        <taxon>Pezizomycotina</taxon>
        <taxon>Sordariomycetes</taxon>
        <taxon>Xylariomycetidae</taxon>
        <taxon>Amphisphaeriales</taxon>
        <taxon>Apiosporaceae</taxon>
        <taxon>Apiospora</taxon>
    </lineage>
</organism>
<dbReference type="GeneID" id="92089227"/>
<feature type="compositionally biased region" description="Low complexity" evidence="1">
    <location>
        <begin position="148"/>
        <end position="166"/>
    </location>
</feature>
<evidence type="ECO:0000256" key="2">
    <source>
        <dbReference type="SAM" id="SignalP"/>
    </source>
</evidence>
<name>A0ABR1VRH9_9PEZI</name>
<feature type="region of interest" description="Disordered" evidence="1">
    <location>
        <begin position="148"/>
        <end position="190"/>
    </location>
</feature>
<evidence type="ECO:0000313" key="3">
    <source>
        <dbReference type="EMBL" id="KAK8073856.1"/>
    </source>
</evidence>
<sequence>MTAVSSISHIATLLVAFVADGAGWVRHRKATAPAFSEANLCPVWTGTIHRAQQMTRILAGDTHIAKTIDGAWGGMEIPSLHLITFTLAILPGKAAVTTHKGSKEESAYMLNMYALIRGNTLSKKDPAMPLSQRAVYWPAPEEELMLSGLSIGSSNPSPSASGTSAPDCTELAVGDGPSSPEDASKAAVDRDERAVLSEWAARKTRHLMEEGVNTLRFKIMDSVLLRSVEHNSEVLYDI</sequence>
<reference evidence="3 4" key="1">
    <citation type="submission" date="2023-01" db="EMBL/GenBank/DDBJ databases">
        <title>Analysis of 21 Apiospora genomes using comparative genomics revels a genus with tremendous synthesis potential of carbohydrate active enzymes and secondary metabolites.</title>
        <authorList>
            <person name="Sorensen T."/>
        </authorList>
    </citation>
    <scope>NUCLEOTIDE SEQUENCE [LARGE SCALE GENOMIC DNA]</scope>
    <source>
        <strain evidence="3 4">CBS 135458</strain>
    </source>
</reference>
<proteinExistence type="predicted"/>
<evidence type="ECO:0000256" key="1">
    <source>
        <dbReference type="SAM" id="MobiDB-lite"/>
    </source>
</evidence>
<accession>A0ABR1VRH9</accession>
<evidence type="ECO:0000313" key="4">
    <source>
        <dbReference type="Proteomes" id="UP001480595"/>
    </source>
</evidence>
<keyword evidence="2" id="KW-0732">Signal</keyword>
<keyword evidence="4" id="KW-1185">Reference proteome</keyword>
<feature type="signal peptide" evidence="2">
    <location>
        <begin position="1"/>
        <end position="23"/>
    </location>
</feature>
<dbReference type="Proteomes" id="UP001480595">
    <property type="component" value="Unassembled WGS sequence"/>
</dbReference>
<gene>
    <name evidence="3" type="ORF">PG994_004755</name>
</gene>
<dbReference type="RefSeq" id="XP_066718331.1">
    <property type="nucleotide sequence ID" value="XM_066856164.1"/>
</dbReference>
<protein>
    <submittedName>
        <fullName evidence="3">Uncharacterized protein</fullName>
    </submittedName>
</protein>
<comment type="caution">
    <text evidence="3">The sequence shown here is derived from an EMBL/GenBank/DDBJ whole genome shotgun (WGS) entry which is preliminary data.</text>
</comment>
<feature type="chain" id="PRO_5045672952" evidence="2">
    <location>
        <begin position="24"/>
        <end position="238"/>
    </location>
</feature>